<dbReference type="CDD" id="cd12148">
    <property type="entry name" value="fungal_TF_MHR"/>
    <property type="match status" value="1"/>
</dbReference>
<dbReference type="Pfam" id="PF04082">
    <property type="entry name" value="Fungal_trans"/>
    <property type="match status" value="1"/>
</dbReference>
<proteinExistence type="predicted"/>
<organism evidence="7 8">
    <name type="scientific">Aspergillus cavernicola</name>
    <dbReference type="NCBI Taxonomy" id="176166"/>
    <lineage>
        <taxon>Eukaryota</taxon>
        <taxon>Fungi</taxon>
        <taxon>Dikarya</taxon>
        <taxon>Ascomycota</taxon>
        <taxon>Pezizomycotina</taxon>
        <taxon>Eurotiomycetes</taxon>
        <taxon>Eurotiomycetidae</taxon>
        <taxon>Eurotiales</taxon>
        <taxon>Aspergillaceae</taxon>
        <taxon>Aspergillus</taxon>
        <taxon>Aspergillus subgen. Nidulantes</taxon>
    </lineage>
</organism>
<dbReference type="InterPro" id="IPR052073">
    <property type="entry name" value="Amide_Lactam_Regulators"/>
</dbReference>
<feature type="domain" description="Xylanolytic transcriptional activator regulatory" evidence="6">
    <location>
        <begin position="177"/>
        <end position="249"/>
    </location>
</feature>
<keyword evidence="8" id="KW-1185">Reference proteome</keyword>
<keyword evidence="3" id="KW-0238">DNA-binding</keyword>
<sequence length="523" mass="58809">MPHQELHDWMPRFEYLGEPLGSFLLQNERKGMDAYHSLSRGSSSTASELDPLQVTALTQQGAFLLPDKELCDELVDDFFQWVAPILPVIDMTSFLNEYKNGRSSLLLFQTILLTASKISKSPRLLHAAGSKMSASGTFYKRAKALYDAGYESDRIAILQSLILMGWYCEDPRGVQTTFYWTRTAIAVAQSMGMHRSVTSANLSPPEKRLYKLIWWTLFTRDRLLSVCLGHPMGINLAHCDVETINERNVAETEDLARQPYLSQPLHAAFVVQYVKLSEIIGHIYSTYYSPGSKAGKEESETCLEYEKRLTNWLQQRPPEMVWQKAPHEFWASVLHLHYCAAICLLHRAYMQARKEKLPSEDSSPTSGVHLSQEAAYSAASCITDIVETLMSSSQLNSTTPFIVYCLYSALLVHIQRIHTHTGPTLFPITSRADVCLYALRELSKSWTVANLVYTMFCYLLTMNLEKNGGPGHGQPHVALPHIQPQVAVPSPNVDTSFTRFTATSGFDFQAMGLLNLEVGQFSA</sequence>
<keyword evidence="4" id="KW-0804">Transcription</keyword>
<dbReference type="PANTHER" id="PTHR47171:SF1">
    <property type="entry name" value="ZN(II)2CYS6 TRANSCRIPTION FACTOR (EUROFUNG)"/>
    <property type="match status" value="1"/>
</dbReference>
<accession>A0ABR4IP13</accession>
<evidence type="ECO:0000256" key="5">
    <source>
        <dbReference type="ARBA" id="ARBA00023242"/>
    </source>
</evidence>
<dbReference type="SMART" id="SM00906">
    <property type="entry name" value="Fungal_trans"/>
    <property type="match status" value="1"/>
</dbReference>
<keyword evidence="2" id="KW-0805">Transcription regulation</keyword>
<evidence type="ECO:0000313" key="7">
    <source>
        <dbReference type="EMBL" id="KAL2829507.1"/>
    </source>
</evidence>
<evidence type="ECO:0000256" key="1">
    <source>
        <dbReference type="ARBA" id="ARBA00022833"/>
    </source>
</evidence>
<keyword evidence="5" id="KW-0539">Nucleus</keyword>
<keyword evidence="1" id="KW-0862">Zinc</keyword>
<evidence type="ECO:0000256" key="2">
    <source>
        <dbReference type="ARBA" id="ARBA00023015"/>
    </source>
</evidence>
<dbReference type="InterPro" id="IPR007219">
    <property type="entry name" value="XnlR_reg_dom"/>
</dbReference>
<evidence type="ECO:0000256" key="4">
    <source>
        <dbReference type="ARBA" id="ARBA00023163"/>
    </source>
</evidence>
<evidence type="ECO:0000259" key="6">
    <source>
        <dbReference type="SMART" id="SM00906"/>
    </source>
</evidence>
<reference evidence="7 8" key="1">
    <citation type="submission" date="2024-07" db="EMBL/GenBank/DDBJ databases">
        <title>Section-level genome sequencing and comparative genomics of Aspergillus sections Usti and Cavernicolus.</title>
        <authorList>
            <consortium name="Lawrence Berkeley National Laboratory"/>
            <person name="Nybo J.L."/>
            <person name="Vesth T.C."/>
            <person name="Theobald S."/>
            <person name="Frisvad J.C."/>
            <person name="Larsen T.O."/>
            <person name="Kjaerboelling I."/>
            <person name="Rothschild-Mancinelli K."/>
            <person name="Lyhne E.K."/>
            <person name="Kogle M.E."/>
            <person name="Barry K."/>
            <person name="Clum A."/>
            <person name="Na H."/>
            <person name="Ledsgaard L."/>
            <person name="Lin J."/>
            <person name="Lipzen A."/>
            <person name="Kuo A."/>
            <person name="Riley R."/>
            <person name="Mondo S."/>
            <person name="LaButti K."/>
            <person name="Haridas S."/>
            <person name="Pangalinan J."/>
            <person name="Salamov A.A."/>
            <person name="Simmons B.A."/>
            <person name="Magnuson J.K."/>
            <person name="Chen J."/>
            <person name="Drula E."/>
            <person name="Henrissat B."/>
            <person name="Wiebenga A."/>
            <person name="Lubbers R.J."/>
            <person name="Gomes A.C."/>
            <person name="Makela M.R."/>
            <person name="Stajich J."/>
            <person name="Grigoriev I.V."/>
            <person name="Mortensen U.H."/>
            <person name="De vries R.P."/>
            <person name="Baker S.E."/>
            <person name="Andersen M.R."/>
        </authorList>
    </citation>
    <scope>NUCLEOTIDE SEQUENCE [LARGE SCALE GENOMIC DNA]</scope>
    <source>
        <strain evidence="7 8">CBS 600.67</strain>
    </source>
</reference>
<comment type="caution">
    <text evidence="7">The sequence shown here is derived from an EMBL/GenBank/DDBJ whole genome shotgun (WGS) entry which is preliminary data.</text>
</comment>
<gene>
    <name evidence="7" type="ORF">BDW59DRAFT_159092</name>
</gene>
<dbReference type="Proteomes" id="UP001610335">
    <property type="component" value="Unassembled WGS sequence"/>
</dbReference>
<dbReference type="PANTHER" id="PTHR47171">
    <property type="entry name" value="FARA-RELATED"/>
    <property type="match status" value="1"/>
</dbReference>
<evidence type="ECO:0000256" key="3">
    <source>
        <dbReference type="ARBA" id="ARBA00023125"/>
    </source>
</evidence>
<name>A0ABR4IP13_9EURO</name>
<evidence type="ECO:0000313" key="8">
    <source>
        <dbReference type="Proteomes" id="UP001610335"/>
    </source>
</evidence>
<dbReference type="EMBL" id="JBFXLS010000016">
    <property type="protein sequence ID" value="KAL2829507.1"/>
    <property type="molecule type" value="Genomic_DNA"/>
</dbReference>
<protein>
    <submittedName>
        <fullName evidence="7">Fungal-specific transcription factor domain-containing protein</fullName>
    </submittedName>
</protein>